<evidence type="ECO:0000313" key="2">
    <source>
        <dbReference type="EMBL" id="KAF9690439.1"/>
    </source>
</evidence>
<sequence length="181" mass="20260">MSTAEAVQQHPDKASPPCEIQPTANGDTGAASATSPVSRHPTAFQPTSSIKSPNSPIIRCDLDEPVDYELTSPKSSPRMLESSTARLVREAEEAPVKEQEEREKQEKGKREMRQKKSGNEEEEKQNMKPKVYLTGQLNGIKMPKWVPRSSRKMMEEELSPSDESSSDLSPPQSISKRRRLR</sequence>
<dbReference type="AlphaFoldDB" id="A0A8H7ISG6"/>
<evidence type="ECO:0000313" key="3">
    <source>
        <dbReference type="Proteomes" id="UP000651452"/>
    </source>
</evidence>
<feature type="compositionally biased region" description="Basic and acidic residues" evidence="1">
    <location>
        <begin position="87"/>
        <end position="111"/>
    </location>
</feature>
<dbReference type="Proteomes" id="UP000651452">
    <property type="component" value="Unassembled WGS sequence"/>
</dbReference>
<accession>A0A8H7ISG6</accession>
<organism evidence="2 3">
    <name type="scientific">Ascochyta lentis</name>
    <dbReference type="NCBI Taxonomy" id="205686"/>
    <lineage>
        <taxon>Eukaryota</taxon>
        <taxon>Fungi</taxon>
        <taxon>Dikarya</taxon>
        <taxon>Ascomycota</taxon>
        <taxon>Pezizomycotina</taxon>
        <taxon>Dothideomycetes</taxon>
        <taxon>Pleosporomycetidae</taxon>
        <taxon>Pleosporales</taxon>
        <taxon>Pleosporineae</taxon>
        <taxon>Didymellaceae</taxon>
        <taxon>Ascochyta</taxon>
    </lineage>
</organism>
<name>A0A8H7ISG6_9PLEO</name>
<proteinExistence type="predicted"/>
<comment type="caution">
    <text evidence="2">The sequence shown here is derived from an EMBL/GenBank/DDBJ whole genome shotgun (WGS) entry which is preliminary data.</text>
</comment>
<feature type="compositionally biased region" description="Polar residues" evidence="1">
    <location>
        <begin position="22"/>
        <end position="37"/>
    </location>
</feature>
<feature type="compositionally biased region" description="Polar residues" evidence="1">
    <location>
        <begin position="44"/>
        <end position="55"/>
    </location>
</feature>
<feature type="compositionally biased region" description="Low complexity" evidence="1">
    <location>
        <begin position="161"/>
        <end position="171"/>
    </location>
</feature>
<keyword evidence="3" id="KW-1185">Reference proteome</keyword>
<feature type="region of interest" description="Disordered" evidence="1">
    <location>
        <begin position="1"/>
        <end position="181"/>
    </location>
</feature>
<dbReference type="EMBL" id="RZGK01000024">
    <property type="protein sequence ID" value="KAF9690439.1"/>
    <property type="molecule type" value="Genomic_DNA"/>
</dbReference>
<reference evidence="2" key="1">
    <citation type="submission" date="2018-12" db="EMBL/GenBank/DDBJ databases">
        <authorList>
            <person name="Syme R.A."/>
            <person name="Farfan-Caceres L."/>
            <person name="Lichtenzveig J."/>
        </authorList>
    </citation>
    <scope>NUCLEOTIDE SEQUENCE</scope>
    <source>
        <strain evidence="2">Al4</strain>
    </source>
</reference>
<protein>
    <submittedName>
        <fullName evidence="2">Uncharacterized protein</fullName>
    </submittedName>
</protein>
<evidence type="ECO:0000256" key="1">
    <source>
        <dbReference type="SAM" id="MobiDB-lite"/>
    </source>
</evidence>
<gene>
    <name evidence="2" type="ORF">EKO04_011589</name>
</gene>
<reference evidence="2" key="2">
    <citation type="submission" date="2020-09" db="EMBL/GenBank/DDBJ databases">
        <title>Reference genome assembly for Australian Ascochyta lentis isolate Al4.</title>
        <authorList>
            <person name="Lee R.C."/>
            <person name="Farfan-Caceres L.M."/>
            <person name="Debler J.W."/>
            <person name="Williams A.H."/>
            <person name="Henares B.M."/>
        </authorList>
    </citation>
    <scope>NUCLEOTIDE SEQUENCE</scope>
    <source>
        <strain evidence="2">Al4</strain>
    </source>
</reference>